<accession>A0AAD1UHZ6</accession>
<dbReference type="Proteomes" id="UP001295684">
    <property type="component" value="Unassembled WGS sequence"/>
</dbReference>
<evidence type="ECO:0000313" key="2">
    <source>
        <dbReference type="Proteomes" id="UP001295684"/>
    </source>
</evidence>
<protein>
    <submittedName>
        <fullName evidence="1">Uncharacterized protein</fullName>
    </submittedName>
</protein>
<sequence length="99" mass="11244">MPSSKSKILEKMLPSQTMLAGLCNVNYSKSNNYSDFMNSMISKVNISEMQNVSPISDRARPAKKIAPKHRVTKSDFFENSHKKGYHGIKLRKLKIKEGK</sequence>
<reference evidence="1" key="1">
    <citation type="submission" date="2023-07" db="EMBL/GenBank/DDBJ databases">
        <authorList>
            <consortium name="AG Swart"/>
            <person name="Singh M."/>
            <person name="Singh A."/>
            <person name="Seah K."/>
            <person name="Emmerich C."/>
        </authorList>
    </citation>
    <scope>NUCLEOTIDE SEQUENCE</scope>
    <source>
        <strain evidence="1">DP1</strain>
    </source>
</reference>
<gene>
    <name evidence="1" type="ORF">ECRASSUSDP1_LOCUS6998</name>
</gene>
<evidence type="ECO:0000313" key="1">
    <source>
        <dbReference type="EMBL" id="CAI2365698.1"/>
    </source>
</evidence>
<keyword evidence="2" id="KW-1185">Reference proteome</keyword>
<name>A0AAD1UHZ6_EUPCR</name>
<comment type="caution">
    <text evidence="1">The sequence shown here is derived from an EMBL/GenBank/DDBJ whole genome shotgun (WGS) entry which is preliminary data.</text>
</comment>
<dbReference type="AlphaFoldDB" id="A0AAD1UHZ6"/>
<proteinExistence type="predicted"/>
<dbReference type="EMBL" id="CAMPGE010006804">
    <property type="protein sequence ID" value="CAI2365698.1"/>
    <property type="molecule type" value="Genomic_DNA"/>
</dbReference>
<organism evidence="1 2">
    <name type="scientific">Euplotes crassus</name>
    <dbReference type="NCBI Taxonomy" id="5936"/>
    <lineage>
        <taxon>Eukaryota</taxon>
        <taxon>Sar</taxon>
        <taxon>Alveolata</taxon>
        <taxon>Ciliophora</taxon>
        <taxon>Intramacronucleata</taxon>
        <taxon>Spirotrichea</taxon>
        <taxon>Hypotrichia</taxon>
        <taxon>Euplotida</taxon>
        <taxon>Euplotidae</taxon>
        <taxon>Moneuplotes</taxon>
    </lineage>
</organism>